<dbReference type="InterPro" id="IPR029787">
    <property type="entry name" value="Nucleotide_cyclase"/>
</dbReference>
<keyword evidence="6" id="KW-1133">Transmembrane helix</keyword>
<keyword evidence="10 12" id="KW-0456">Lyase</keyword>
<dbReference type="GO" id="GO:0005886">
    <property type="term" value="C:plasma membrane"/>
    <property type="evidence" value="ECO:0007669"/>
    <property type="project" value="TreeGrafter"/>
</dbReference>
<dbReference type="Pfam" id="PF01094">
    <property type="entry name" value="ANF_receptor"/>
    <property type="match status" value="1"/>
</dbReference>
<dbReference type="SMART" id="SM00044">
    <property type="entry name" value="CYCc"/>
    <property type="match status" value="1"/>
</dbReference>
<dbReference type="InterPro" id="IPR011009">
    <property type="entry name" value="Kinase-like_dom_sf"/>
</dbReference>
<dbReference type="InterPro" id="IPR028082">
    <property type="entry name" value="Peripla_BP_I"/>
</dbReference>
<keyword evidence="7" id="KW-0472">Membrane</keyword>
<evidence type="ECO:0000256" key="4">
    <source>
        <dbReference type="ARBA" id="ARBA00022692"/>
    </source>
</evidence>
<keyword evidence="11 13" id="KW-0141">cGMP biosynthesis</keyword>
<dbReference type="EC" id="4.6.1.2" evidence="3 13"/>
<evidence type="ECO:0000256" key="11">
    <source>
        <dbReference type="ARBA" id="ARBA00023293"/>
    </source>
</evidence>
<dbReference type="PROSITE" id="PS00452">
    <property type="entry name" value="GUANYLATE_CYCLASE_1"/>
    <property type="match status" value="1"/>
</dbReference>
<dbReference type="Gene3D" id="3.30.70.1230">
    <property type="entry name" value="Nucleotide cyclase"/>
    <property type="match status" value="1"/>
</dbReference>
<evidence type="ECO:0000256" key="8">
    <source>
        <dbReference type="ARBA" id="ARBA00023170"/>
    </source>
</evidence>
<dbReference type="CDD" id="cd06352">
    <property type="entry name" value="PBP1_NPR_GC-like"/>
    <property type="match status" value="1"/>
</dbReference>
<feature type="non-terminal residue" evidence="16">
    <location>
        <position position="826"/>
    </location>
</feature>
<feature type="domain" description="Protein kinase" evidence="14">
    <location>
        <begin position="380"/>
        <end position="649"/>
    </location>
</feature>
<evidence type="ECO:0000256" key="9">
    <source>
        <dbReference type="ARBA" id="ARBA00023180"/>
    </source>
</evidence>
<dbReference type="GO" id="GO:0004672">
    <property type="term" value="F:protein kinase activity"/>
    <property type="evidence" value="ECO:0007669"/>
    <property type="project" value="InterPro"/>
</dbReference>
<reference evidence="16" key="1">
    <citation type="submission" date="2023-06" db="EMBL/GenBank/DDBJ databases">
        <authorList>
            <person name="Delattre M."/>
        </authorList>
    </citation>
    <scope>NUCLEOTIDE SEQUENCE</scope>
    <source>
        <strain evidence="16">AF72</strain>
    </source>
</reference>
<evidence type="ECO:0000256" key="13">
    <source>
        <dbReference type="RuleBase" id="RU003431"/>
    </source>
</evidence>
<organism evidence="16 17">
    <name type="scientific">Mesorhabditis spiculigera</name>
    <dbReference type="NCBI Taxonomy" id="96644"/>
    <lineage>
        <taxon>Eukaryota</taxon>
        <taxon>Metazoa</taxon>
        <taxon>Ecdysozoa</taxon>
        <taxon>Nematoda</taxon>
        <taxon>Chromadorea</taxon>
        <taxon>Rhabditida</taxon>
        <taxon>Rhabditina</taxon>
        <taxon>Rhabditomorpha</taxon>
        <taxon>Rhabditoidea</taxon>
        <taxon>Rhabditidae</taxon>
        <taxon>Mesorhabditinae</taxon>
        <taxon>Mesorhabditis</taxon>
    </lineage>
</organism>
<dbReference type="AlphaFoldDB" id="A0AA36DJR6"/>
<dbReference type="Pfam" id="PF00069">
    <property type="entry name" value="Pkinase"/>
    <property type="match status" value="1"/>
</dbReference>
<dbReference type="FunFam" id="3.30.70.1230:FF:000015">
    <property type="entry name" value="Guanylate cyclase"/>
    <property type="match status" value="1"/>
</dbReference>
<evidence type="ECO:0000256" key="3">
    <source>
        <dbReference type="ARBA" id="ARBA00012202"/>
    </source>
</evidence>
<dbReference type="SUPFAM" id="SSF56112">
    <property type="entry name" value="Protein kinase-like (PK-like)"/>
    <property type="match status" value="1"/>
</dbReference>
<evidence type="ECO:0000256" key="10">
    <source>
        <dbReference type="ARBA" id="ARBA00023239"/>
    </source>
</evidence>
<evidence type="ECO:0000256" key="2">
    <source>
        <dbReference type="ARBA" id="ARBA00004479"/>
    </source>
</evidence>
<dbReference type="Proteomes" id="UP001177023">
    <property type="component" value="Unassembled WGS sequence"/>
</dbReference>
<dbReference type="SUPFAM" id="SSF55073">
    <property type="entry name" value="Nucleotide cyclase"/>
    <property type="match status" value="1"/>
</dbReference>
<keyword evidence="9" id="KW-0325">Glycoprotein</keyword>
<dbReference type="Pfam" id="PF00211">
    <property type="entry name" value="Guanylate_cyc"/>
    <property type="match status" value="1"/>
</dbReference>
<evidence type="ECO:0000259" key="14">
    <source>
        <dbReference type="PROSITE" id="PS50011"/>
    </source>
</evidence>
<keyword evidence="8" id="KW-0675">Receptor</keyword>
<evidence type="ECO:0000256" key="5">
    <source>
        <dbReference type="ARBA" id="ARBA00022741"/>
    </source>
</evidence>
<dbReference type="InterPro" id="IPR001054">
    <property type="entry name" value="A/G_cyclase"/>
</dbReference>
<keyword evidence="5" id="KW-0547">Nucleotide-binding</keyword>
<evidence type="ECO:0000256" key="1">
    <source>
        <dbReference type="ARBA" id="ARBA00001436"/>
    </source>
</evidence>
<comment type="subcellular location">
    <subcellularLocation>
        <location evidence="2">Membrane</location>
        <topology evidence="2">Single-pass type I membrane protein</topology>
    </subcellularLocation>
</comment>
<evidence type="ECO:0000256" key="12">
    <source>
        <dbReference type="RuleBase" id="RU000405"/>
    </source>
</evidence>
<comment type="similarity">
    <text evidence="12">Belongs to the adenylyl cyclase class-4/guanylyl cyclase family.</text>
</comment>
<gene>
    <name evidence="16" type="ORF">MSPICULIGERA_LOCUS25816</name>
</gene>
<dbReference type="Gene3D" id="3.40.50.2300">
    <property type="match status" value="2"/>
</dbReference>
<protein>
    <recommendedName>
        <fullName evidence="3 13">Guanylate cyclase</fullName>
        <ecNumber evidence="3 13">4.6.1.2</ecNumber>
    </recommendedName>
</protein>
<evidence type="ECO:0000256" key="7">
    <source>
        <dbReference type="ARBA" id="ARBA00023136"/>
    </source>
</evidence>
<accession>A0AA36DJR6</accession>
<dbReference type="PANTHER" id="PTHR11920">
    <property type="entry name" value="GUANYLYL CYCLASE"/>
    <property type="match status" value="1"/>
</dbReference>
<dbReference type="GO" id="GO:0004016">
    <property type="term" value="F:adenylate cyclase activity"/>
    <property type="evidence" value="ECO:0007669"/>
    <property type="project" value="TreeGrafter"/>
</dbReference>
<dbReference type="InterPro" id="IPR050401">
    <property type="entry name" value="Cyclic_nucleotide_synthase"/>
</dbReference>
<dbReference type="PANTHER" id="PTHR11920:SF501">
    <property type="entry name" value="GUANYLATE CYCLASE 32E"/>
    <property type="match status" value="1"/>
</dbReference>
<dbReference type="InterPro" id="IPR001828">
    <property type="entry name" value="ANF_lig-bd_rcpt"/>
</dbReference>
<dbReference type="CDD" id="cd07302">
    <property type="entry name" value="CHD"/>
    <property type="match status" value="1"/>
</dbReference>
<evidence type="ECO:0000313" key="17">
    <source>
        <dbReference type="Proteomes" id="UP001177023"/>
    </source>
</evidence>
<dbReference type="InterPro" id="IPR018297">
    <property type="entry name" value="A/G_cyclase_CS"/>
</dbReference>
<dbReference type="PROSITE" id="PS50125">
    <property type="entry name" value="GUANYLATE_CYCLASE_2"/>
    <property type="match status" value="1"/>
</dbReference>
<dbReference type="InterPro" id="IPR000719">
    <property type="entry name" value="Prot_kinase_dom"/>
</dbReference>
<dbReference type="GO" id="GO:0004383">
    <property type="term" value="F:guanylate cyclase activity"/>
    <property type="evidence" value="ECO:0007669"/>
    <property type="project" value="UniProtKB-EC"/>
</dbReference>
<dbReference type="EMBL" id="CATQJA010002710">
    <property type="protein sequence ID" value="CAJ0587863.1"/>
    <property type="molecule type" value="Genomic_DNA"/>
</dbReference>
<dbReference type="Gene3D" id="1.10.510.10">
    <property type="entry name" value="Transferase(Phosphotransferase) domain 1"/>
    <property type="match status" value="1"/>
</dbReference>
<evidence type="ECO:0000259" key="15">
    <source>
        <dbReference type="PROSITE" id="PS50125"/>
    </source>
</evidence>
<dbReference type="GO" id="GO:0035556">
    <property type="term" value="P:intracellular signal transduction"/>
    <property type="evidence" value="ECO:0007669"/>
    <property type="project" value="InterPro"/>
</dbReference>
<evidence type="ECO:0000256" key="6">
    <source>
        <dbReference type="ARBA" id="ARBA00022989"/>
    </source>
</evidence>
<feature type="domain" description="Guanylate cyclase" evidence="15">
    <location>
        <begin position="646"/>
        <end position="776"/>
    </location>
</feature>
<evidence type="ECO:0000313" key="16">
    <source>
        <dbReference type="EMBL" id="CAJ0587863.1"/>
    </source>
</evidence>
<dbReference type="SUPFAM" id="SSF53822">
    <property type="entry name" value="Periplasmic binding protein-like I"/>
    <property type="match status" value="1"/>
</dbReference>
<comment type="catalytic activity">
    <reaction evidence="1 13">
        <text>GTP = 3',5'-cyclic GMP + diphosphate</text>
        <dbReference type="Rhea" id="RHEA:13665"/>
        <dbReference type="ChEBI" id="CHEBI:33019"/>
        <dbReference type="ChEBI" id="CHEBI:37565"/>
        <dbReference type="ChEBI" id="CHEBI:57746"/>
        <dbReference type="EC" id="4.6.1.2"/>
    </reaction>
</comment>
<dbReference type="GO" id="GO:0007168">
    <property type="term" value="P:receptor guanylyl cyclase signaling pathway"/>
    <property type="evidence" value="ECO:0007669"/>
    <property type="project" value="TreeGrafter"/>
</dbReference>
<dbReference type="GO" id="GO:0005524">
    <property type="term" value="F:ATP binding"/>
    <property type="evidence" value="ECO:0007669"/>
    <property type="project" value="InterPro"/>
</dbReference>
<keyword evidence="17" id="KW-1185">Reference proteome</keyword>
<keyword evidence="4" id="KW-0812">Transmembrane</keyword>
<name>A0AA36DJR6_9BILA</name>
<dbReference type="PROSITE" id="PS50011">
    <property type="entry name" value="PROTEIN_KINASE_DOM"/>
    <property type="match status" value="1"/>
</dbReference>
<sequence length="826" mass="92193">MLRFLLNLLIFARFADGQSSSTSVLPMSATSTQIFYTSPAPDPDAKGTLRIGFMVADSIRATEIGFSQSAGVISLALDELRAQNILTHWNIEFFLNFTECNETLAAGTAVEMLTLNDVQAIIGPPCNQAIFPVAVISSYYRIPQFAWGYSNANAYSDVNRFPYLSIITPNSLQYGYALVSIMQKYQWNQVGIVYSTDEVAYCDNMISDFETAIADPTVYNIDIMTRASVNSLNASFIDPVMPRLKSRARVFLLCFMSDYRYRQFFISAYRNNMTSSEYVYIGLKMGGYGFAANSYVNSTTVDRSEEQEVITVSDGQTPIWVDGYYNNADGMNDKAKQVAARTLILDIQRTSVTASGLSNDDYRKAVLTRLRDYPFYCATLNCTNNLDTGDAVAVYTSYLHDAFFQWAILANKSIAANNGQFDLTQMIQMMGTSAASFNGYSGNVEMTSNGTRSPQFFLYGLDNIFQQKLFLNISPTTIDSYYMEAIMKSSLEFDGFFMYSLIRDIVAGLTYIHKSSLQLHGKLNSHVCMIDDRWQLKISGYGLTSLKEVTKEETYNGLLWSAPEILRGQEHVSKKADVYAFAIVASQVMTRRSAFDIENRAESAEEIVYAVKKGLNPAMRPKIDLPAEVDMSPAMSVEPESYEMVTIFFCDVVKFTVLAAKCTPLQIVNMLNELYSTFDQVVENNSVYKVETIGDAYLCVSGLPVRNGLLHVKCIADMSLDFLETVKGFRIGHMPQERMQLRIGMHSGPCVAGVVGLTMPRYCLFGDTVNTASRMESNGKPSHIHVSADAHALLSQFPGYEMEARGEVIIKGKGIMETYWLLGKHD</sequence>
<proteinExistence type="inferred from homology"/>
<comment type="caution">
    <text evidence="16">The sequence shown here is derived from an EMBL/GenBank/DDBJ whole genome shotgun (WGS) entry which is preliminary data.</text>
</comment>
<dbReference type="GO" id="GO:0001653">
    <property type="term" value="F:peptide receptor activity"/>
    <property type="evidence" value="ECO:0007669"/>
    <property type="project" value="TreeGrafter"/>
</dbReference>